<reference evidence="1 2" key="1">
    <citation type="submission" date="2019-12" db="EMBL/GenBank/DDBJ databases">
        <title>Draft Genome Sequence of Bifidobacterium adolescentis ZJ2.</title>
        <authorList>
            <person name="Jin Z."/>
        </authorList>
    </citation>
    <scope>NUCLEOTIDE SEQUENCE [LARGE SCALE GENOMIC DNA]</scope>
    <source>
        <strain evidence="1 2">ZJ2</strain>
    </source>
</reference>
<dbReference type="SUPFAM" id="SSF56059">
    <property type="entry name" value="Glutathione synthetase ATP-binding domain-like"/>
    <property type="match status" value="1"/>
</dbReference>
<gene>
    <name evidence="1" type="ORF">F3K97_05455</name>
</gene>
<protein>
    <recommendedName>
        <fullName evidence="3">ATP-grasp domain-containing protein</fullName>
    </recommendedName>
</protein>
<dbReference type="RefSeq" id="WP_159140666.1">
    <property type="nucleotide sequence ID" value="NZ_CP047129.1"/>
</dbReference>
<accession>A0A6I6QYQ3</accession>
<evidence type="ECO:0000313" key="1">
    <source>
        <dbReference type="EMBL" id="QHB62770.1"/>
    </source>
</evidence>
<organism evidence="1 2">
    <name type="scientific">Bifidobacterium adolescentis</name>
    <dbReference type="NCBI Taxonomy" id="1680"/>
    <lineage>
        <taxon>Bacteria</taxon>
        <taxon>Bacillati</taxon>
        <taxon>Actinomycetota</taxon>
        <taxon>Actinomycetes</taxon>
        <taxon>Bifidobacteriales</taxon>
        <taxon>Bifidobacteriaceae</taxon>
        <taxon>Bifidobacterium</taxon>
    </lineage>
</organism>
<evidence type="ECO:0000313" key="2">
    <source>
        <dbReference type="Proteomes" id="UP000464884"/>
    </source>
</evidence>
<dbReference type="Proteomes" id="UP000464884">
    <property type="component" value="Chromosome"/>
</dbReference>
<evidence type="ECO:0008006" key="3">
    <source>
        <dbReference type="Google" id="ProtNLM"/>
    </source>
</evidence>
<dbReference type="EMBL" id="CP047129">
    <property type="protein sequence ID" value="QHB62770.1"/>
    <property type="molecule type" value="Genomic_DNA"/>
</dbReference>
<name>A0A6I6QYQ3_BIFAD</name>
<proteinExistence type="predicted"/>
<dbReference type="AlphaFoldDB" id="A0A6I6QYQ3"/>
<sequence>MVDSAKPVAGPWVISIVPVGCPDDLAGVPDGYIRAWEEHVGPVEPAGGDREDWIEMCARLYWGVRNLGNDAIVRVHGRWRGDDGSLAGLPHFGHVLAHCQTPDQVADSSLASRYRLNPMVRGLMHRPSETCSIDPPDVRAAFARLVDRGVASFLVKYAVREKARPNLPLDGTDPDALADRVAGWLAEDWESMRAEGVPDALLVQKRVCMEYEYRMFMVGDEPVCGAGNIGVLTPVDNEARLDPKMQWTRADMDRSTVERRPDLAERYRVAAVRFGRALAGDGYGTYVLDLCLIDGEVSIVELNGMMNAGLFALDMDALTRAMRARPDRFVPVSLDGLLSGRDACPVPV</sequence>